<sequence length="173" mass="20297">MSRIDRFVASNVWVEHYDGEFKELGLGFHFSDHRMLVLQNCIHLGGPRPPFNFEMAWLEKGSLLQCMKQWWGGDGCKWTTWVALDILKEKEELTDLDDAELQGKRDQSSIVKHIVEFYEEHYTEEFVLRPRIDHVQFQSLDVTDAEWLEREITNEEVKNAINCLEAEKSPGPK</sequence>
<dbReference type="EMBL" id="JABWDY010020193">
    <property type="protein sequence ID" value="KAF5193324.1"/>
    <property type="molecule type" value="Genomic_DNA"/>
</dbReference>
<keyword evidence="2" id="KW-1185">Reference proteome</keyword>
<comment type="caution">
    <text evidence="1">The sequence shown here is derived from an EMBL/GenBank/DDBJ whole genome shotgun (WGS) entry which is preliminary data.</text>
</comment>
<reference evidence="1 2" key="1">
    <citation type="submission" date="2020-06" db="EMBL/GenBank/DDBJ databases">
        <title>Transcriptomic and genomic resources for Thalictrum thalictroides and T. hernandezii: Facilitating candidate gene discovery in an emerging model plant lineage.</title>
        <authorList>
            <person name="Arias T."/>
            <person name="Riano-Pachon D.M."/>
            <person name="Di Stilio V.S."/>
        </authorList>
    </citation>
    <scope>NUCLEOTIDE SEQUENCE [LARGE SCALE GENOMIC DNA]</scope>
    <source>
        <strain evidence="2">cv. WT478/WT964</strain>
        <tissue evidence="1">Leaves</tissue>
    </source>
</reference>
<name>A0A7J6W7H0_THATH</name>
<proteinExistence type="predicted"/>
<dbReference type="AlphaFoldDB" id="A0A7J6W7H0"/>
<dbReference type="Proteomes" id="UP000554482">
    <property type="component" value="Unassembled WGS sequence"/>
</dbReference>
<accession>A0A7J6W7H0</accession>
<feature type="non-terminal residue" evidence="1">
    <location>
        <position position="1"/>
    </location>
</feature>
<organism evidence="1 2">
    <name type="scientific">Thalictrum thalictroides</name>
    <name type="common">Rue-anemone</name>
    <name type="synonym">Anemone thalictroides</name>
    <dbReference type="NCBI Taxonomy" id="46969"/>
    <lineage>
        <taxon>Eukaryota</taxon>
        <taxon>Viridiplantae</taxon>
        <taxon>Streptophyta</taxon>
        <taxon>Embryophyta</taxon>
        <taxon>Tracheophyta</taxon>
        <taxon>Spermatophyta</taxon>
        <taxon>Magnoliopsida</taxon>
        <taxon>Ranunculales</taxon>
        <taxon>Ranunculaceae</taxon>
        <taxon>Thalictroideae</taxon>
        <taxon>Thalictrum</taxon>
    </lineage>
</organism>
<gene>
    <name evidence="1" type="ORF">FRX31_017089</name>
</gene>
<protein>
    <submittedName>
        <fullName evidence="1">Uncharacterized protein</fullName>
    </submittedName>
</protein>
<evidence type="ECO:0000313" key="2">
    <source>
        <dbReference type="Proteomes" id="UP000554482"/>
    </source>
</evidence>
<evidence type="ECO:0000313" key="1">
    <source>
        <dbReference type="EMBL" id="KAF5193324.1"/>
    </source>
</evidence>